<reference evidence="1" key="1">
    <citation type="submission" date="2022-07" db="EMBL/GenBank/DDBJ databases">
        <title>Genome Sequence of Leucocoprinus birnbaumii.</title>
        <authorList>
            <person name="Buettner E."/>
        </authorList>
    </citation>
    <scope>NUCLEOTIDE SEQUENCE</scope>
    <source>
        <strain evidence="1">VT141</strain>
    </source>
</reference>
<sequence length="509" mass="58155">MDLHPEEIDDLHLEAKNLDFTIQHLTERRSYIMRQLNAAKCATRALPTETLRNIFELACIPLEADITTVQPVLWNNRSRTALKFSHVCSRWRKVAFSTPALWQTIAIILQGHQDIQRIADIFALHAQNVGILPLSVFFGAVAGVSSQLGPIGDVLLKEEYSQKIEVLILREFFAREWLYHITPKFQRLKKFICDESILRGEQRIPQCYAPPPDPAPTISARNIQSLTLSRMPATLENPSETVTVVTLQNLDVAICAQVLFHCPNLIKYECYDIQSNTQSTLSEPQISTLQVRPHLTSFTWSFGWTSWDEAIIQHLRLPALKTLSWHSMVSMDEMNDFLHLFLPFLSSARETLEELQLDGSNEFSLQNFVHLLTPLKNVHELSTRVSYIMGIPEQLFLALEEPLNDSQNKVLPHLEYLCITSDGIDYDDFRGQFDHLAPAAVQMLNSRLAGSQANFLLQVDDSDIWSKEFQEQVWTLIEGGANLEIHDREGKVEWLDSNNRDVEVVLMDP</sequence>
<dbReference type="Proteomes" id="UP001213000">
    <property type="component" value="Unassembled WGS sequence"/>
</dbReference>
<dbReference type="AlphaFoldDB" id="A0AAD5YWR0"/>
<dbReference type="EMBL" id="JANIEX010000290">
    <property type="protein sequence ID" value="KAJ3569410.1"/>
    <property type="molecule type" value="Genomic_DNA"/>
</dbReference>
<organism evidence="1 2">
    <name type="scientific">Leucocoprinus birnbaumii</name>
    <dbReference type="NCBI Taxonomy" id="56174"/>
    <lineage>
        <taxon>Eukaryota</taxon>
        <taxon>Fungi</taxon>
        <taxon>Dikarya</taxon>
        <taxon>Basidiomycota</taxon>
        <taxon>Agaricomycotina</taxon>
        <taxon>Agaricomycetes</taxon>
        <taxon>Agaricomycetidae</taxon>
        <taxon>Agaricales</taxon>
        <taxon>Agaricineae</taxon>
        <taxon>Agaricaceae</taxon>
        <taxon>Leucocoprinus</taxon>
    </lineage>
</organism>
<evidence type="ECO:0008006" key="3">
    <source>
        <dbReference type="Google" id="ProtNLM"/>
    </source>
</evidence>
<keyword evidence="2" id="KW-1185">Reference proteome</keyword>
<evidence type="ECO:0000313" key="1">
    <source>
        <dbReference type="EMBL" id="KAJ3569410.1"/>
    </source>
</evidence>
<gene>
    <name evidence="1" type="ORF">NP233_g5069</name>
</gene>
<evidence type="ECO:0000313" key="2">
    <source>
        <dbReference type="Proteomes" id="UP001213000"/>
    </source>
</evidence>
<protein>
    <recommendedName>
        <fullName evidence="3">F-box domain-containing protein</fullName>
    </recommendedName>
</protein>
<name>A0AAD5YWR0_9AGAR</name>
<comment type="caution">
    <text evidence="1">The sequence shown here is derived from an EMBL/GenBank/DDBJ whole genome shotgun (WGS) entry which is preliminary data.</text>
</comment>
<proteinExistence type="predicted"/>
<dbReference type="Gene3D" id="1.20.1280.50">
    <property type="match status" value="1"/>
</dbReference>
<accession>A0AAD5YWR0</accession>